<protein>
    <submittedName>
        <fullName evidence="1">Uncharacterized protein</fullName>
    </submittedName>
</protein>
<dbReference type="AlphaFoldDB" id="A0A1R3JPZ0"/>
<evidence type="ECO:0000313" key="1">
    <source>
        <dbReference type="EMBL" id="OMO96895.1"/>
    </source>
</evidence>
<keyword evidence="2" id="KW-1185">Reference proteome</keyword>
<dbReference type="EMBL" id="AWUE01015538">
    <property type="protein sequence ID" value="OMO96895.1"/>
    <property type="molecule type" value="Genomic_DNA"/>
</dbReference>
<gene>
    <name evidence="1" type="ORF">COLO4_15003</name>
</gene>
<sequence>MGACAEASRQKVLEKWIMPEASHLRPKCARRVQTGLLRYFLDDSSCNQPWRVLEGL</sequence>
<reference evidence="2" key="1">
    <citation type="submission" date="2013-09" db="EMBL/GenBank/DDBJ databases">
        <title>Corchorus olitorius genome sequencing.</title>
        <authorList>
            <person name="Alam M."/>
            <person name="Haque M.S."/>
            <person name="Islam M.S."/>
            <person name="Emdad E.M."/>
            <person name="Islam M.M."/>
            <person name="Ahmed B."/>
            <person name="Halim A."/>
            <person name="Hossen Q.M.M."/>
            <person name="Hossain M.Z."/>
            <person name="Ahmed R."/>
            <person name="Khan M.M."/>
            <person name="Islam R."/>
            <person name="Rashid M.M."/>
            <person name="Khan S.A."/>
            <person name="Rahman M.S."/>
            <person name="Alam M."/>
            <person name="Yahiya A.S."/>
            <person name="Khan M.S."/>
            <person name="Azam M.S."/>
            <person name="Haque T."/>
            <person name="Lashkar M.Z.H."/>
            <person name="Akhand A.I."/>
            <person name="Morshed G."/>
            <person name="Roy S."/>
            <person name="Uddin K.S."/>
            <person name="Rabeya T."/>
            <person name="Hossain A.S."/>
            <person name="Chowdhury A."/>
            <person name="Snigdha A.R."/>
            <person name="Mortoza M.S."/>
            <person name="Matin S.A."/>
            <person name="Hoque S.M.E."/>
            <person name="Islam M.K."/>
            <person name="Roy D.K."/>
            <person name="Haider R."/>
            <person name="Moosa M.M."/>
            <person name="Elias S.M."/>
            <person name="Hasan A.M."/>
            <person name="Jahan S."/>
            <person name="Shafiuddin M."/>
            <person name="Mahmood N."/>
            <person name="Shommy N.S."/>
        </authorList>
    </citation>
    <scope>NUCLEOTIDE SEQUENCE [LARGE SCALE GENOMIC DNA]</scope>
    <source>
        <strain evidence="2">cv. O-4</strain>
    </source>
</reference>
<organism evidence="1 2">
    <name type="scientific">Corchorus olitorius</name>
    <dbReference type="NCBI Taxonomy" id="93759"/>
    <lineage>
        <taxon>Eukaryota</taxon>
        <taxon>Viridiplantae</taxon>
        <taxon>Streptophyta</taxon>
        <taxon>Embryophyta</taxon>
        <taxon>Tracheophyta</taxon>
        <taxon>Spermatophyta</taxon>
        <taxon>Magnoliopsida</taxon>
        <taxon>eudicotyledons</taxon>
        <taxon>Gunneridae</taxon>
        <taxon>Pentapetalae</taxon>
        <taxon>rosids</taxon>
        <taxon>malvids</taxon>
        <taxon>Malvales</taxon>
        <taxon>Malvaceae</taxon>
        <taxon>Grewioideae</taxon>
        <taxon>Apeibeae</taxon>
        <taxon>Corchorus</taxon>
    </lineage>
</organism>
<accession>A0A1R3JPZ0</accession>
<evidence type="ECO:0000313" key="2">
    <source>
        <dbReference type="Proteomes" id="UP000187203"/>
    </source>
</evidence>
<comment type="caution">
    <text evidence="1">The sequence shown here is derived from an EMBL/GenBank/DDBJ whole genome shotgun (WGS) entry which is preliminary data.</text>
</comment>
<name>A0A1R3JPZ0_9ROSI</name>
<dbReference type="Proteomes" id="UP000187203">
    <property type="component" value="Unassembled WGS sequence"/>
</dbReference>
<proteinExistence type="predicted"/>